<keyword evidence="3" id="KW-1185">Reference proteome</keyword>
<proteinExistence type="predicted"/>
<evidence type="ECO:0000256" key="1">
    <source>
        <dbReference type="SAM" id="Phobius"/>
    </source>
</evidence>
<dbReference type="EMBL" id="JH597773">
    <property type="protein sequence ID" value="EHQ07506.1"/>
    <property type="molecule type" value="Genomic_DNA"/>
</dbReference>
<keyword evidence="1" id="KW-1133">Transmembrane helix</keyword>
<dbReference type="Proteomes" id="UP000005737">
    <property type="component" value="Unassembled WGS sequence"/>
</dbReference>
<accession>H2CD30</accession>
<reference evidence="2 3" key="1">
    <citation type="submission" date="2011-10" db="EMBL/GenBank/DDBJ databases">
        <title>The Improved High-Quality Draft genome of Leptonema illini DSM 21528.</title>
        <authorList>
            <consortium name="US DOE Joint Genome Institute (JGI-PGF)"/>
            <person name="Lucas S."/>
            <person name="Copeland A."/>
            <person name="Lapidus A."/>
            <person name="Glavina del Rio T."/>
            <person name="Dalin E."/>
            <person name="Tice H."/>
            <person name="Bruce D."/>
            <person name="Goodwin L."/>
            <person name="Pitluck S."/>
            <person name="Peters L."/>
            <person name="Mikhailova N."/>
            <person name="Held B."/>
            <person name="Kyrpides N."/>
            <person name="Mavromatis K."/>
            <person name="Ivanova N."/>
            <person name="Markowitz V."/>
            <person name="Cheng J.-F."/>
            <person name="Hugenholtz P."/>
            <person name="Woyke T."/>
            <person name="Wu D."/>
            <person name="Gronow S."/>
            <person name="Wellnitz S."/>
            <person name="Brambilla E.-M."/>
            <person name="Klenk H.-P."/>
            <person name="Eisen J.A."/>
        </authorList>
    </citation>
    <scope>NUCLEOTIDE SEQUENCE [LARGE SCALE GENOMIC DNA]</scope>
    <source>
        <strain evidence="2 3">DSM 21528</strain>
    </source>
</reference>
<dbReference type="HOGENOM" id="CLU_3312129_0_0_12"/>
<dbReference type="STRING" id="183.GCA_002009735_00618"/>
<sequence length="39" mass="4055">MKGSTSAFTIESAKSLALSLRSALLVLSLLLILPLLLGL</sequence>
<feature type="transmembrane region" description="Helical" evidence="1">
    <location>
        <begin position="20"/>
        <end position="38"/>
    </location>
</feature>
<evidence type="ECO:0000313" key="2">
    <source>
        <dbReference type="EMBL" id="EHQ07506.1"/>
    </source>
</evidence>
<protein>
    <submittedName>
        <fullName evidence="2">Uncharacterized protein</fullName>
    </submittedName>
</protein>
<evidence type="ECO:0000313" key="3">
    <source>
        <dbReference type="Proteomes" id="UP000005737"/>
    </source>
</evidence>
<keyword evidence="1" id="KW-0812">Transmembrane</keyword>
<dbReference type="AlphaFoldDB" id="H2CD30"/>
<keyword evidence="1" id="KW-0472">Membrane</keyword>
<gene>
    <name evidence="2" type="ORF">Lepil_2836</name>
</gene>
<organism evidence="2 3">
    <name type="scientific">Leptonema illini DSM 21528</name>
    <dbReference type="NCBI Taxonomy" id="929563"/>
    <lineage>
        <taxon>Bacteria</taxon>
        <taxon>Pseudomonadati</taxon>
        <taxon>Spirochaetota</taxon>
        <taxon>Spirochaetia</taxon>
        <taxon>Leptospirales</taxon>
        <taxon>Leptospiraceae</taxon>
        <taxon>Leptonema</taxon>
    </lineage>
</organism>
<name>H2CD30_9LEPT</name>